<organism evidence="2 3">
    <name type="scientific">Ladona fulva</name>
    <name type="common">Scarce chaser dragonfly</name>
    <name type="synonym">Libellula fulva</name>
    <dbReference type="NCBI Taxonomy" id="123851"/>
    <lineage>
        <taxon>Eukaryota</taxon>
        <taxon>Metazoa</taxon>
        <taxon>Ecdysozoa</taxon>
        <taxon>Arthropoda</taxon>
        <taxon>Hexapoda</taxon>
        <taxon>Insecta</taxon>
        <taxon>Pterygota</taxon>
        <taxon>Palaeoptera</taxon>
        <taxon>Odonata</taxon>
        <taxon>Epiprocta</taxon>
        <taxon>Anisoptera</taxon>
        <taxon>Libelluloidea</taxon>
        <taxon>Libellulidae</taxon>
        <taxon>Ladona</taxon>
    </lineage>
</organism>
<accession>A0A8K0KSV9</accession>
<proteinExistence type="predicted"/>
<comment type="caution">
    <text evidence="2">The sequence shown here is derived from an EMBL/GenBank/DDBJ whole genome shotgun (WGS) entry which is preliminary data.</text>
</comment>
<evidence type="ECO:0000256" key="1">
    <source>
        <dbReference type="SAM" id="MobiDB-lite"/>
    </source>
</evidence>
<keyword evidence="3" id="KW-1185">Reference proteome</keyword>
<reference evidence="2" key="2">
    <citation type="submission" date="2017-10" db="EMBL/GenBank/DDBJ databases">
        <title>Ladona fulva Genome sequencing and assembly.</title>
        <authorList>
            <person name="Murali S."/>
            <person name="Richards S."/>
            <person name="Bandaranaike D."/>
            <person name="Bellair M."/>
            <person name="Blankenburg K."/>
            <person name="Chao H."/>
            <person name="Dinh H."/>
            <person name="Doddapaneni H."/>
            <person name="Dugan-Rocha S."/>
            <person name="Elkadiri S."/>
            <person name="Gnanaolivu R."/>
            <person name="Hernandez B."/>
            <person name="Skinner E."/>
            <person name="Javaid M."/>
            <person name="Lee S."/>
            <person name="Li M."/>
            <person name="Ming W."/>
            <person name="Munidasa M."/>
            <person name="Muniz J."/>
            <person name="Nguyen L."/>
            <person name="Hughes D."/>
            <person name="Osuji N."/>
            <person name="Pu L.-L."/>
            <person name="Puazo M."/>
            <person name="Qu C."/>
            <person name="Quiroz J."/>
            <person name="Raj R."/>
            <person name="Weissenberger G."/>
            <person name="Xin Y."/>
            <person name="Zou X."/>
            <person name="Han Y."/>
            <person name="Worley K."/>
            <person name="Muzny D."/>
            <person name="Gibbs R."/>
        </authorList>
    </citation>
    <scope>NUCLEOTIDE SEQUENCE</scope>
    <source>
        <strain evidence="2">Sampled in the wild</strain>
    </source>
</reference>
<name>A0A8K0KSV9_LADFU</name>
<reference evidence="2" key="1">
    <citation type="submission" date="2013-04" db="EMBL/GenBank/DDBJ databases">
        <authorList>
            <person name="Qu J."/>
            <person name="Murali S.C."/>
            <person name="Bandaranaike D."/>
            <person name="Bellair M."/>
            <person name="Blankenburg K."/>
            <person name="Chao H."/>
            <person name="Dinh H."/>
            <person name="Doddapaneni H."/>
            <person name="Downs B."/>
            <person name="Dugan-Rocha S."/>
            <person name="Elkadiri S."/>
            <person name="Gnanaolivu R.D."/>
            <person name="Hernandez B."/>
            <person name="Javaid M."/>
            <person name="Jayaseelan J.C."/>
            <person name="Lee S."/>
            <person name="Li M."/>
            <person name="Ming W."/>
            <person name="Munidasa M."/>
            <person name="Muniz J."/>
            <person name="Nguyen L."/>
            <person name="Ongeri F."/>
            <person name="Osuji N."/>
            <person name="Pu L.-L."/>
            <person name="Puazo M."/>
            <person name="Qu C."/>
            <person name="Quiroz J."/>
            <person name="Raj R."/>
            <person name="Weissenberger G."/>
            <person name="Xin Y."/>
            <person name="Zou X."/>
            <person name="Han Y."/>
            <person name="Richards S."/>
            <person name="Worley K."/>
            <person name="Muzny D."/>
            <person name="Gibbs R."/>
        </authorList>
    </citation>
    <scope>NUCLEOTIDE SEQUENCE</scope>
    <source>
        <strain evidence="2">Sampled in the wild</strain>
    </source>
</reference>
<sequence length="277" mass="30103">MQNSVSTQADLHQTISADSNHLQTIYITTSPHQVTPAVAYLSVPHTVVNEVSETPQIKAGSPAKNNCQVFSMEEEVQVPTVNSSLNKNKENLVSSEEKGAEESEGIIHGSVFAEAQVRNIQQSCTVNRPNSQTETKRPSLQLIALSSSSTAASQTRATNSSCQLSTTQVSLPNGQQISLQDYRRMNPQINSVQPSKSLARGNSGVRQFPRVRRAARRGASIHSPVRQSSPANSLTPGRMILVDHSGEGEPMHVLVRKDSSQVIREQQQVATQQDSNT</sequence>
<evidence type="ECO:0000313" key="3">
    <source>
        <dbReference type="Proteomes" id="UP000792457"/>
    </source>
</evidence>
<dbReference type="AlphaFoldDB" id="A0A8K0KSV9"/>
<evidence type="ECO:0000313" key="2">
    <source>
        <dbReference type="EMBL" id="KAG8237673.1"/>
    </source>
</evidence>
<dbReference type="EMBL" id="KZ309204">
    <property type="protein sequence ID" value="KAG8237673.1"/>
    <property type="molecule type" value="Genomic_DNA"/>
</dbReference>
<dbReference type="Proteomes" id="UP000792457">
    <property type="component" value="Unassembled WGS sequence"/>
</dbReference>
<protein>
    <submittedName>
        <fullName evidence="2">Uncharacterized protein</fullName>
    </submittedName>
</protein>
<feature type="region of interest" description="Disordered" evidence="1">
    <location>
        <begin position="216"/>
        <end position="236"/>
    </location>
</feature>
<gene>
    <name evidence="2" type="ORF">J437_LFUL015565</name>
</gene>
<feature type="compositionally biased region" description="Polar residues" evidence="1">
    <location>
        <begin position="225"/>
        <end position="235"/>
    </location>
</feature>